<evidence type="ECO:0000256" key="2">
    <source>
        <dbReference type="ARBA" id="ARBA00006386"/>
    </source>
</evidence>
<feature type="transmembrane region" description="Helical" evidence="8">
    <location>
        <begin position="291"/>
        <end position="312"/>
    </location>
</feature>
<feature type="transmembrane region" description="Helical" evidence="8">
    <location>
        <begin position="93"/>
        <end position="113"/>
    </location>
</feature>
<evidence type="ECO:0008006" key="11">
    <source>
        <dbReference type="Google" id="ProtNLM"/>
    </source>
</evidence>
<evidence type="ECO:0000256" key="6">
    <source>
        <dbReference type="ARBA" id="ARBA00023136"/>
    </source>
</evidence>
<comment type="caution">
    <text evidence="9">The sequence shown here is derived from an EMBL/GenBank/DDBJ whole genome shotgun (WGS) entry which is preliminary data.</text>
</comment>
<dbReference type="InterPro" id="IPR005524">
    <property type="entry name" value="DUF318"/>
</dbReference>
<proteinExistence type="inferred from homology"/>
<dbReference type="PANTHER" id="PTHR42775">
    <property type="entry name" value="PERMEASE RV2963-RELATED"/>
    <property type="match status" value="1"/>
</dbReference>
<evidence type="ECO:0000313" key="9">
    <source>
        <dbReference type="EMBL" id="GAA5524154.1"/>
    </source>
</evidence>
<dbReference type="Proteomes" id="UP001408594">
    <property type="component" value="Unassembled WGS sequence"/>
</dbReference>
<evidence type="ECO:0000256" key="8">
    <source>
        <dbReference type="SAM" id="Phobius"/>
    </source>
</evidence>
<keyword evidence="5 8" id="KW-1133">Transmembrane helix</keyword>
<comment type="subcellular location">
    <subcellularLocation>
        <location evidence="1">Cell membrane</location>
        <topology evidence="1">Multi-pass membrane protein</topology>
    </subcellularLocation>
</comment>
<sequence length="429" mass="45916">MLENAVVSGLHSLLGMVWQMFWPLALGLMVSSLIRDWMPADKVSSHLGRTRPRSVALATLLGMFSSSCSYVAASLSKTLLSKGASMSNTLAFMAASTNLILEMFIVMVALLGWQFLWGEILGGLVLVVLVALLFRFYPKKQEAALRQRLAAESEDVNAASCGMEGMEGMDSGKGGEMQCGANMGGGNTGSSKSGEMRCGANMGSGAEKSAAEGSGKHGESGKSGEMHCGAKLNKPVQKSERLRRSARYFVMDIRMIGRDVTIGIVVSALVIAWVPAGLWQSLVPAPPSGELPLWWAMLEVALGIFLAIIAYVCSIGNLAIAAALWHGGLSFGAVLAFILSDLLTIPMQHVYRRYYGAGPARSLVLRLMVAVFITGVMMSYWLPAATTGSGHHAVATPVHLGTIGWNLNTLMNLILLPLALWYYRLGRGR</sequence>
<feature type="transmembrane region" description="Helical" evidence="8">
    <location>
        <begin position="403"/>
        <end position="423"/>
    </location>
</feature>
<name>A0ABP9WMB5_9GAMM</name>
<dbReference type="PANTHER" id="PTHR42775:SF1">
    <property type="entry name" value="PERMEASE RV2963-RELATED"/>
    <property type="match status" value="1"/>
</dbReference>
<feature type="transmembrane region" description="Helical" evidence="8">
    <location>
        <begin position="120"/>
        <end position="137"/>
    </location>
</feature>
<accession>A0ABP9WMB5</accession>
<keyword evidence="3" id="KW-1003">Cell membrane</keyword>
<feature type="transmembrane region" description="Helical" evidence="8">
    <location>
        <begin position="55"/>
        <end position="73"/>
    </location>
</feature>
<reference evidence="9 10" key="1">
    <citation type="submission" date="2024-02" db="EMBL/GenBank/DDBJ databases">
        <title>Microbulbifer aestuariivivens NBRC 112533.</title>
        <authorList>
            <person name="Ichikawa N."/>
            <person name="Katano-Makiyama Y."/>
            <person name="Hidaka K."/>
        </authorList>
    </citation>
    <scope>NUCLEOTIDE SEQUENCE [LARGE SCALE GENOMIC DNA]</scope>
    <source>
        <strain evidence="9 10">NBRC 112533</strain>
    </source>
</reference>
<evidence type="ECO:0000256" key="5">
    <source>
        <dbReference type="ARBA" id="ARBA00022989"/>
    </source>
</evidence>
<organism evidence="9 10">
    <name type="scientific">Microbulbifer aestuariivivens</name>
    <dbReference type="NCBI Taxonomy" id="1908308"/>
    <lineage>
        <taxon>Bacteria</taxon>
        <taxon>Pseudomonadati</taxon>
        <taxon>Pseudomonadota</taxon>
        <taxon>Gammaproteobacteria</taxon>
        <taxon>Cellvibrionales</taxon>
        <taxon>Microbulbiferaceae</taxon>
        <taxon>Microbulbifer</taxon>
    </lineage>
</organism>
<dbReference type="InterPro" id="IPR053166">
    <property type="entry name" value="UPF0718_permease"/>
</dbReference>
<gene>
    <name evidence="9" type="ORF">Maes01_00708</name>
</gene>
<feature type="transmembrane region" description="Helical" evidence="8">
    <location>
        <begin position="12"/>
        <end position="34"/>
    </location>
</feature>
<evidence type="ECO:0000256" key="1">
    <source>
        <dbReference type="ARBA" id="ARBA00004651"/>
    </source>
</evidence>
<evidence type="ECO:0000256" key="7">
    <source>
        <dbReference type="SAM" id="MobiDB-lite"/>
    </source>
</evidence>
<dbReference type="Pfam" id="PF03773">
    <property type="entry name" value="ArsP_1"/>
    <property type="match status" value="1"/>
</dbReference>
<feature type="compositionally biased region" description="Basic and acidic residues" evidence="7">
    <location>
        <begin position="214"/>
        <end position="225"/>
    </location>
</feature>
<dbReference type="RefSeq" id="WP_345548915.1">
    <property type="nucleotide sequence ID" value="NZ_BAABRT010000004.1"/>
</dbReference>
<feature type="transmembrane region" description="Helical" evidence="8">
    <location>
        <begin position="260"/>
        <end position="279"/>
    </location>
</feature>
<evidence type="ECO:0000313" key="10">
    <source>
        <dbReference type="Proteomes" id="UP001408594"/>
    </source>
</evidence>
<protein>
    <recommendedName>
        <fullName evidence="11">Permease</fullName>
    </recommendedName>
</protein>
<keyword evidence="10" id="KW-1185">Reference proteome</keyword>
<evidence type="ECO:0000256" key="3">
    <source>
        <dbReference type="ARBA" id="ARBA00022475"/>
    </source>
</evidence>
<keyword evidence="4 8" id="KW-0812">Transmembrane</keyword>
<dbReference type="EMBL" id="BAABRT010000004">
    <property type="protein sequence ID" value="GAA5524154.1"/>
    <property type="molecule type" value="Genomic_DNA"/>
</dbReference>
<keyword evidence="6 8" id="KW-0472">Membrane</keyword>
<feature type="transmembrane region" description="Helical" evidence="8">
    <location>
        <begin position="363"/>
        <end position="383"/>
    </location>
</feature>
<evidence type="ECO:0000256" key="4">
    <source>
        <dbReference type="ARBA" id="ARBA00022692"/>
    </source>
</evidence>
<feature type="region of interest" description="Disordered" evidence="7">
    <location>
        <begin position="185"/>
        <end position="229"/>
    </location>
</feature>
<comment type="similarity">
    <text evidence="2">Belongs to the UPF0718 family.</text>
</comment>